<evidence type="ECO:0000256" key="6">
    <source>
        <dbReference type="SAM" id="Coils"/>
    </source>
</evidence>
<dbReference type="EMBL" id="JBFTWV010000185">
    <property type="protein sequence ID" value="KAL2784300.1"/>
    <property type="molecule type" value="Genomic_DNA"/>
</dbReference>
<dbReference type="Proteomes" id="UP001610563">
    <property type="component" value="Unassembled WGS sequence"/>
</dbReference>
<dbReference type="Pfam" id="PF07716">
    <property type="entry name" value="bZIP_2"/>
    <property type="match status" value="1"/>
</dbReference>
<sequence length="293" mass="31482">MAVTAVSAAHYLHHQHHQHPHHPSSSSHHQYLDISPHSVFSDGDLLFNSASSSSSSSTPAFFPDLSTPITSSATYPPVDPTNTPDLLFYDPLLIPSSMYPGDPALSASSYDNILTTASAGYPGASSVDTSAIDWTALGCLPSGELPGNCLESQGEPVGSPDPPFDPSTHPTTTTLAPPTLSLPIQPHTVTATSTSVPVSVSASPMPSTTLQNPTPSPTRDSSSPKENPSRVSKRQLNTMAARRYRQRRLDRMTQLEEELEAVKRERDELKMRVSKLEGETDALRSMLKEKNGS</sequence>
<evidence type="ECO:0000256" key="7">
    <source>
        <dbReference type="SAM" id="MobiDB-lite"/>
    </source>
</evidence>
<dbReference type="SMART" id="SM00338">
    <property type="entry name" value="BRLZ"/>
    <property type="match status" value="1"/>
</dbReference>
<dbReference type="PANTHER" id="PTHR13044:SF38">
    <property type="entry name" value="BZIP DOMAIN-CONTAINING PROTEIN"/>
    <property type="match status" value="1"/>
</dbReference>
<accession>A0ABR4FM33</accession>
<evidence type="ECO:0000256" key="2">
    <source>
        <dbReference type="ARBA" id="ARBA00023015"/>
    </source>
</evidence>
<feature type="domain" description="BZIP" evidence="8">
    <location>
        <begin position="227"/>
        <end position="290"/>
    </location>
</feature>
<dbReference type="PANTHER" id="PTHR13044">
    <property type="entry name" value="ACTIVATING TRANSCRIPTION FACTOR ATF 4/5"/>
    <property type="match status" value="1"/>
</dbReference>
<feature type="region of interest" description="Disordered" evidence="7">
    <location>
        <begin position="147"/>
        <end position="239"/>
    </location>
</feature>
<dbReference type="Gene3D" id="1.20.5.170">
    <property type="match status" value="1"/>
</dbReference>
<evidence type="ECO:0000313" key="10">
    <source>
        <dbReference type="Proteomes" id="UP001610563"/>
    </source>
</evidence>
<keyword evidence="2" id="KW-0805">Transcription regulation</keyword>
<keyword evidence="4" id="KW-0804">Transcription</keyword>
<dbReference type="InterPro" id="IPR004827">
    <property type="entry name" value="bZIP"/>
</dbReference>
<comment type="caution">
    <text evidence="9">The sequence shown here is derived from an EMBL/GenBank/DDBJ whole genome shotgun (WGS) entry which is preliminary data.</text>
</comment>
<proteinExistence type="predicted"/>
<dbReference type="SUPFAM" id="SSF57959">
    <property type="entry name" value="Leucine zipper domain"/>
    <property type="match status" value="1"/>
</dbReference>
<comment type="subcellular location">
    <subcellularLocation>
        <location evidence="1">Nucleus</location>
    </subcellularLocation>
</comment>
<evidence type="ECO:0000256" key="5">
    <source>
        <dbReference type="ARBA" id="ARBA00023242"/>
    </source>
</evidence>
<keyword evidence="10" id="KW-1185">Reference proteome</keyword>
<dbReference type="PROSITE" id="PS50217">
    <property type="entry name" value="BZIP"/>
    <property type="match status" value="1"/>
</dbReference>
<dbReference type="InterPro" id="IPR046347">
    <property type="entry name" value="bZIP_sf"/>
</dbReference>
<gene>
    <name evidence="9" type="ORF">BJX66DRAFT_344172</name>
</gene>
<keyword evidence="3" id="KW-0238">DNA-binding</keyword>
<organism evidence="9 10">
    <name type="scientific">Aspergillus keveii</name>
    <dbReference type="NCBI Taxonomy" id="714993"/>
    <lineage>
        <taxon>Eukaryota</taxon>
        <taxon>Fungi</taxon>
        <taxon>Dikarya</taxon>
        <taxon>Ascomycota</taxon>
        <taxon>Pezizomycotina</taxon>
        <taxon>Eurotiomycetes</taxon>
        <taxon>Eurotiomycetidae</taxon>
        <taxon>Eurotiales</taxon>
        <taxon>Aspergillaceae</taxon>
        <taxon>Aspergillus</taxon>
        <taxon>Aspergillus subgen. Nidulantes</taxon>
    </lineage>
</organism>
<feature type="compositionally biased region" description="Low complexity" evidence="7">
    <location>
        <begin position="166"/>
        <end position="209"/>
    </location>
</feature>
<feature type="compositionally biased region" description="Polar residues" evidence="7">
    <location>
        <begin position="225"/>
        <end position="238"/>
    </location>
</feature>
<keyword evidence="5" id="KW-0539">Nucleus</keyword>
<keyword evidence="6" id="KW-0175">Coiled coil</keyword>
<name>A0ABR4FM33_9EURO</name>
<evidence type="ECO:0000313" key="9">
    <source>
        <dbReference type="EMBL" id="KAL2784300.1"/>
    </source>
</evidence>
<feature type="coiled-coil region" evidence="6">
    <location>
        <begin position="245"/>
        <end position="286"/>
    </location>
</feature>
<evidence type="ECO:0000256" key="1">
    <source>
        <dbReference type="ARBA" id="ARBA00004123"/>
    </source>
</evidence>
<evidence type="ECO:0000259" key="8">
    <source>
        <dbReference type="PROSITE" id="PS50217"/>
    </source>
</evidence>
<reference evidence="9 10" key="1">
    <citation type="submission" date="2024-07" db="EMBL/GenBank/DDBJ databases">
        <title>Section-level genome sequencing and comparative genomics of Aspergillus sections Usti and Cavernicolus.</title>
        <authorList>
            <consortium name="Lawrence Berkeley National Laboratory"/>
            <person name="Nybo J.L."/>
            <person name="Vesth T.C."/>
            <person name="Theobald S."/>
            <person name="Frisvad J.C."/>
            <person name="Larsen T.O."/>
            <person name="Kjaerboelling I."/>
            <person name="Rothschild-Mancinelli K."/>
            <person name="Lyhne E.K."/>
            <person name="Kogle M.E."/>
            <person name="Barry K."/>
            <person name="Clum A."/>
            <person name="Na H."/>
            <person name="Ledsgaard L."/>
            <person name="Lin J."/>
            <person name="Lipzen A."/>
            <person name="Kuo A."/>
            <person name="Riley R."/>
            <person name="Mondo S."/>
            <person name="Labutti K."/>
            <person name="Haridas S."/>
            <person name="Pangalinan J."/>
            <person name="Salamov A.A."/>
            <person name="Simmons B.A."/>
            <person name="Magnuson J.K."/>
            <person name="Chen J."/>
            <person name="Drula E."/>
            <person name="Henrissat B."/>
            <person name="Wiebenga A."/>
            <person name="Lubbers R.J."/>
            <person name="Gomes A.C."/>
            <person name="Makela M.R."/>
            <person name="Stajich J."/>
            <person name="Grigoriev I.V."/>
            <person name="Mortensen U.H."/>
            <person name="De Vries R.P."/>
            <person name="Baker S.E."/>
            <person name="Andersen M.R."/>
        </authorList>
    </citation>
    <scope>NUCLEOTIDE SEQUENCE [LARGE SCALE GENOMIC DNA]</scope>
    <source>
        <strain evidence="9 10">CBS 209.92</strain>
    </source>
</reference>
<protein>
    <recommendedName>
        <fullName evidence="8">BZIP domain-containing protein</fullName>
    </recommendedName>
</protein>
<evidence type="ECO:0000256" key="4">
    <source>
        <dbReference type="ARBA" id="ARBA00023163"/>
    </source>
</evidence>
<evidence type="ECO:0000256" key="3">
    <source>
        <dbReference type="ARBA" id="ARBA00023125"/>
    </source>
</evidence>